<reference evidence="1" key="1">
    <citation type="submission" date="2021-05" db="EMBL/GenBank/DDBJ databases">
        <authorList>
            <person name="Pan Q."/>
            <person name="Jouanno E."/>
            <person name="Zahm M."/>
            <person name="Klopp C."/>
            <person name="Cabau C."/>
            <person name="Louis A."/>
            <person name="Berthelot C."/>
            <person name="Parey E."/>
            <person name="Roest Crollius H."/>
            <person name="Montfort J."/>
            <person name="Robinson-Rechavi M."/>
            <person name="Bouchez O."/>
            <person name="Lampietro C."/>
            <person name="Lopez Roques C."/>
            <person name="Donnadieu C."/>
            <person name="Postlethwait J."/>
            <person name="Bobe J."/>
            <person name="Dillon D."/>
            <person name="Chandos A."/>
            <person name="von Hippel F."/>
            <person name="Guiguen Y."/>
        </authorList>
    </citation>
    <scope>NUCLEOTIDE SEQUENCE</scope>
    <source>
        <strain evidence="1">YG-Jan2019</strain>
    </source>
</reference>
<keyword evidence="2" id="KW-1185">Reference proteome</keyword>
<protein>
    <submittedName>
        <fullName evidence="1">Uncharacterized protein</fullName>
    </submittedName>
</protein>
<proteinExistence type="predicted"/>
<comment type="caution">
    <text evidence="1">The sequence shown here is derived from an EMBL/GenBank/DDBJ whole genome shotgun (WGS) entry which is preliminary data.</text>
</comment>
<name>A0ACC2F2F8_DALPE</name>
<evidence type="ECO:0000313" key="1">
    <source>
        <dbReference type="EMBL" id="KAJ7985540.1"/>
    </source>
</evidence>
<evidence type="ECO:0000313" key="2">
    <source>
        <dbReference type="Proteomes" id="UP001157502"/>
    </source>
</evidence>
<sequence>MFPGERVPLPAGGGGLLRGNSTTRSYGSLVQSSHSPVRQRRVEHQVQPGETLQGIALKYGVSMEKIKRANRLYTHDSIFLKKSLSIPVLSDYCPAASNGLDRAEGHHGQGLDITKDSTQNEITENRSETTQAKETSELSPMDFLKMMDGMISLSKEAAVKRYQEGEERLASLEAAFVSRTSDRRLMRSHSATITSSPRMHQHATLGAVPLTITKCTRKLKEQEDEIFEL</sequence>
<gene>
    <name evidence="1" type="ORF">DPEC_G00353140</name>
</gene>
<dbReference type="EMBL" id="CM055763">
    <property type="protein sequence ID" value="KAJ7985540.1"/>
    <property type="molecule type" value="Genomic_DNA"/>
</dbReference>
<organism evidence="1 2">
    <name type="scientific">Dallia pectoralis</name>
    <name type="common">Alaska blackfish</name>
    <dbReference type="NCBI Taxonomy" id="75939"/>
    <lineage>
        <taxon>Eukaryota</taxon>
        <taxon>Metazoa</taxon>
        <taxon>Chordata</taxon>
        <taxon>Craniata</taxon>
        <taxon>Vertebrata</taxon>
        <taxon>Euteleostomi</taxon>
        <taxon>Actinopterygii</taxon>
        <taxon>Neopterygii</taxon>
        <taxon>Teleostei</taxon>
        <taxon>Protacanthopterygii</taxon>
        <taxon>Esociformes</taxon>
        <taxon>Umbridae</taxon>
        <taxon>Dallia</taxon>
    </lineage>
</organism>
<dbReference type="Proteomes" id="UP001157502">
    <property type="component" value="Chromosome 36"/>
</dbReference>
<accession>A0ACC2F2F8</accession>